<organism evidence="2 3">
    <name type="scientific">Folsomia candida</name>
    <name type="common">Springtail</name>
    <dbReference type="NCBI Taxonomy" id="158441"/>
    <lineage>
        <taxon>Eukaryota</taxon>
        <taxon>Metazoa</taxon>
        <taxon>Ecdysozoa</taxon>
        <taxon>Arthropoda</taxon>
        <taxon>Hexapoda</taxon>
        <taxon>Collembola</taxon>
        <taxon>Entomobryomorpha</taxon>
        <taxon>Isotomoidea</taxon>
        <taxon>Isotomidae</taxon>
        <taxon>Proisotominae</taxon>
        <taxon>Folsomia</taxon>
    </lineage>
</organism>
<protein>
    <submittedName>
        <fullName evidence="2">Uncharacterized protein</fullName>
    </submittedName>
</protein>
<evidence type="ECO:0000313" key="2">
    <source>
        <dbReference type="EMBL" id="OXA52661.1"/>
    </source>
</evidence>
<proteinExistence type="predicted"/>
<dbReference type="AlphaFoldDB" id="A0A226E710"/>
<reference evidence="2 3" key="1">
    <citation type="submission" date="2015-12" db="EMBL/GenBank/DDBJ databases">
        <title>The genome of Folsomia candida.</title>
        <authorList>
            <person name="Faddeeva A."/>
            <person name="Derks M.F."/>
            <person name="Anvar Y."/>
            <person name="Smit S."/>
            <person name="Van Straalen N."/>
            <person name="Roelofs D."/>
        </authorList>
    </citation>
    <scope>NUCLEOTIDE SEQUENCE [LARGE SCALE GENOMIC DNA]</scope>
    <source>
        <strain evidence="2 3">VU population</strain>
        <tissue evidence="2">Whole body</tissue>
    </source>
</reference>
<gene>
    <name evidence="2" type="ORF">Fcan01_12717</name>
</gene>
<dbReference type="EMBL" id="LNIX01000006">
    <property type="protein sequence ID" value="OXA52661.1"/>
    <property type="molecule type" value="Genomic_DNA"/>
</dbReference>
<accession>A0A226E710</accession>
<comment type="caution">
    <text evidence="2">The sequence shown here is derived from an EMBL/GenBank/DDBJ whole genome shotgun (WGS) entry which is preliminary data.</text>
</comment>
<feature type="region of interest" description="Disordered" evidence="1">
    <location>
        <begin position="195"/>
        <end position="222"/>
    </location>
</feature>
<keyword evidence="3" id="KW-1185">Reference proteome</keyword>
<evidence type="ECO:0000256" key="1">
    <source>
        <dbReference type="SAM" id="MobiDB-lite"/>
    </source>
</evidence>
<feature type="compositionally biased region" description="Low complexity" evidence="1">
    <location>
        <begin position="203"/>
        <end position="214"/>
    </location>
</feature>
<sequence length="222" mass="24935">MLNHTGDFLITLPVTEMDNESNTPTMQYFPMLKNYLADLSHQFSAAIQSSDHCDTNYHVMESTASQNTELERTSTQSASIMATAQDYINYYLTPTTQNHKNDDEKFDCCSCLQFFGCWSKGVNDQDEVSSTVTFPQFESTTAMQIESERSSRKSWLARMKNKFFPSTLPVISSMEMEDVPCESITDLLMVHPVEQSGGESGEPPTVVVTFTPPDTDAPEEIN</sequence>
<name>A0A226E710_FOLCA</name>
<evidence type="ECO:0000313" key="3">
    <source>
        <dbReference type="Proteomes" id="UP000198287"/>
    </source>
</evidence>
<dbReference type="Proteomes" id="UP000198287">
    <property type="component" value="Unassembled WGS sequence"/>
</dbReference>